<accession>A0ABW5D6H4</accession>
<feature type="signal peptide" evidence="1">
    <location>
        <begin position="1"/>
        <end position="31"/>
    </location>
</feature>
<organism evidence="2 3">
    <name type="scientific">Luteolibacter algae</name>
    <dbReference type="NCBI Taxonomy" id="454151"/>
    <lineage>
        <taxon>Bacteria</taxon>
        <taxon>Pseudomonadati</taxon>
        <taxon>Verrucomicrobiota</taxon>
        <taxon>Verrucomicrobiia</taxon>
        <taxon>Verrucomicrobiales</taxon>
        <taxon>Verrucomicrobiaceae</taxon>
        <taxon>Luteolibacter</taxon>
    </lineage>
</organism>
<evidence type="ECO:0000313" key="3">
    <source>
        <dbReference type="Proteomes" id="UP001597375"/>
    </source>
</evidence>
<dbReference type="EMBL" id="JBHUIT010000001">
    <property type="protein sequence ID" value="MFD2255235.1"/>
    <property type="molecule type" value="Genomic_DNA"/>
</dbReference>
<protein>
    <submittedName>
        <fullName evidence="2">Uncharacterized protein</fullName>
    </submittedName>
</protein>
<keyword evidence="3" id="KW-1185">Reference proteome</keyword>
<evidence type="ECO:0000313" key="2">
    <source>
        <dbReference type="EMBL" id="MFD2255235.1"/>
    </source>
</evidence>
<comment type="caution">
    <text evidence="2">The sequence shown here is derived from an EMBL/GenBank/DDBJ whole genome shotgun (WGS) entry which is preliminary data.</text>
</comment>
<name>A0ABW5D6H4_9BACT</name>
<reference evidence="3" key="1">
    <citation type="journal article" date="2019" name="Int. J. Syst. Evol. Microbiol.">
        <title>The Global Catalogue of Microorganisms (GCM) 10K type strain sequencing project: providing services to taxonomists for standard genome sequencing and annotation.</title>
        <authorList>
            <consortium name="The Broad Institute Genomics Platform"/>
            <consortium name="The Broad Institute Genome Sequencing Center for Infectious Disease"/>
            <person name="Wu L."/>
            <person name="Ma J."/>
        </authorList>
    </citation>
    <scope>NUCLEOTIDE SEQUENCE [LARGE SCALE GENOMIC DNA]</scope>
    <source>
        <strain evidence="3">CGMCC 4.7106</strain>
    </source>
</reference>
<sequence length="144" mass="16347">MKPFRNYPRRWQDAMAATAIFAMALTTVGKAAQQQPQQINTLRSLHDAITYLSSTFGEAYPNGGEYLRRLEEITDATSDEYRALQREALLNHPDVIGHDWLIEVRDQYWRNHGPMNTLFQNGDDHRLGGGGVKNWSSIGGAGWR</sequence>
<dbReference type="Proteomes" id="UP001597375">
    <property type="component" value="Unassembled WGS sequence"/>
</dbReference>
<keyword evidence="1" id="KW-0732">Signal</keyword>
<gene>
    <name evidence="2" type="ORF">ACFSSA_00975</name>
</gene>
<proteinExistence type="predicted"/>
<feature type="chain" id="PRO_5045537004" evidence="1">
    <location>
        <begin position="32"/>
        <end position="144"/>
    </location>
</feature>
<dbReference type="RefSeq" id="WP_386817897.1">
    <property type="nucleotide sequence ID" value="NZ_JBHUIT010000001.1"/>
</dbReference>
<evidence type="ECO:0000256" key="1">
    <source>
        <dbReference type="SAM" id="SignalP"/>
    </source>
</evidence>